<comment type="caution">
    <text evidence="1">The sequence shown here is derived from an EMBL/GenBank/DDBJ whole genome shotgun (WGS) entry which is preliminary data.</text>
</comment>
<organism evidence="1 2">
    <name type="scientific">Chryseobacterium bernardetii</name>
    <dbReference type="NCBI Taxonomy" id="1241978"/>
    <lineage>
        <taxon>Bacteria</taxon>
        <taxon>Pseudomonadati</taxon>
        <taxon>Bacteroidota</taxon>
        <taxon>Flavobacteriia</taxon>
        <taxon>Flavobacteriales</taxon>
        <taxon>Weeksellaceae</taxon>
        <taxon>Chryseobacterium group</taxon>
        <taxon>Chryseobacterium</taxon>
    </lineage>
</organism>
<reference evidence="1" key="1">
    <citation type="submission" date="2023-07" db="EMBL/GenBank/DDBJ databases">
        <title>Sorghum-associated microbial communities from plants grown in Nebraska, USA.</title>
        <authorList>
            <person name="Schachtman D."/>
        </authorList>
    </citation>
    <scope>NUCLEOTIDE SEQUENCE</scope>
    <source>
        <strain evidence="1">DS1280</strain>
    </source>
</reference>
<gene>
    <name evidence="1" type="ORF">J2795_003279</name>
</gene>
<proteinExistence type="predicted"/>
<evidence type="ECO:0000313" key="2">
    <source>
        <dbReference type="Proteomes" id="UP001184376"/>
    </source>
</evidence>
<accession>A0ACC6IY66</accession>
<name>A0ACC6IY66_9FLAO</name>
<protein>
    <submittedName>
        <fullName evidence="1">Uncharacterized protein</fullName>
    </submittedName>
</protein>
<evidence type="ECO:0000313" key="1">
    <source>
        <dbReference type="EMBL" id="MDR6442554.1"/>
    </source>
</evidence>
<sequence length="53" mass="5863">MWTKLDNRDFNITNDTFINNSSDANARIVPGTDFNDSIVRTAGSEFVAQGNVL</sequence>
<dbReference type="Proteomes" id="UP001184376">
    <property type="component" value="Unassembled WGS sequence"/>
</dbReference>
<dbReference type="EMBL" id="JAVDRG010000005">
    <property type="protein sequence ID" value="MDR6442554.1"/>
    <property type="molecule type" value="Genomic_DNA"/>
</dbReference>
<keyword evidence="2" id="KW-1185">Reference proteome</keyword>